<dbReference type="PANTHER" id="PTHR43694">
    <property type="entry name" value="RIBONUCLEASE J"/>
    <property type="match status" value="1"/>
</dbReference>
<dbReference type="GO" id="GO:0046872">
    <property type="term" value="F:metal ion binding"/>
    <property type="evidence" value="ECO:0007669"/>
    <property type="project" value="UniProtKB-KW"/>
</dbReference>
<dbReference type="KEGG" id="hba:Hbal_1724"/>
<dbReference type="EMBL" id="CP001678">
    <property type="protein sequence ID" value="ACT59412.1"/>
    <property type="molecule type" value="Genomic_DNA"/>
</dbReference>
<dbReference type="OrthoDB" id="9770211at2"/>
<dbReference type="InterPro" id="IPR001279">
    <property type="entry name" value="Metallo-B-lactamas"/>
</dbReference>
<dbReference type="InterPro" id="IPR041636">
    <property type="entry name" value="RNase_J_C"/>
</dbReference>
<protein>
    <submittedName>
        <fullName evidence="8">Beta-lactamase domain protein</fullName>
    </submittedName>
</protein>
<organism evidence="8 9">
    <name type="scientific">Hirschia baltica (strain ATCC 49814 / DSM 5838 / IFAM 1418)</name>
    <dbReference type="NCBI Taxonomy" id="582402"/>
    <lineage>
        <taxon>Bacteria</taxon>
        <taxon>Pseudomonadati</taxon>
        <taxon>Pseudomonadota</taxon>
        <taxon>Alphaproteobacteria</taxon>
        <taxon>Hyphomonadales</taxon>
        <taxon>Hyphomonadaceae</taxon>
        <taxon>Hirschia</taxon>
    </lineage>
</organism>
<dbReference type="eggNOG" id="COG0595">
    <property type="taxonomic scope" value="Bacteria"/>
</dbReference>
<dbReference type="GO" id="GO:0004527">
    <property type="term" value="F:exonuclease activity"/>
    <property type="evidence" value="ECO:0007669"/>
    <property type="project" value="UniProtKB-KW"/>
</dbReference>
<dbReference type="Gene3D" id="3.60.15.10">
    <property type="entry name" value="Ribonuclease Z/Hydroxyacylglutathione hydrolase-like"/>
    <property type="match status" value="1"/>
</dbReference>
<keyword evidence="1" id="KW-0540">Nuclease</keyword>
<evidence type="ECO:0000256" key="3">
    <source>
        <dbReference type="ARBA" id="ARBA00022801"/>
    </source>
</evidence>
<dbReference type="GO" id="GO:0003723">
    <property type="term" value="F:RNA binding"/>
    <property type="evidence" value="ECO:0007669"/>
    <property type="project" value="UniProtKB-KW"/>
</dbReference>
<dbReference type="AlphaFoldDB" id="C6XJW7"/>
<evidence type="ECO:0000256" key="1">
    <source>
        <dbReference type="ARBA" id="ARBA00022722"/>
    </source>
</evidence>
<dbReference type="InterPro" id="IPR042173">
    <property type="entry name" value="RNase_J_2"/>
</dbReference>
<evidence type="ECO:0000313" key="8">
    <source>
        <dbReference type="EMBL" id="ACT59412.1"/>
    </source>
</evidence>
<keyword evidence="2" id="KW-0479">Metal-binding</keyword>
<dbReference type="Proteomes" id="UP000002745">
    <property type="component" value="Chromosome"/>
</dbReference>
<dbReference type="InterPro" id="IPR036866">
    <property type="entry name" value="RibonucZ/Hydroxyglut_hydro"/>
</dbReference>
<gene>
    <name evidence="8" type="ordered locus">Hbal_1724</name>
</gene>
<accession>C6XJW7</accession>
<evidence type="ECO:0000256" key="2">
    <source>
        <dbReference type="ARBA" id="ARBA00022723"/>
    </source>
</evidence>
<keyword evidence="3" id="KW-0378">Hydrolase</keyword>
<dbReference type="Gene3D" id="3.40.50.10710">
    <property type="entry name" value="Metallo-hydrolase/oxidoreductase"/>
    <property type="match status" value="1"/>
</dbReference>
<dbReference type="HOGENOM" id="CLU_008727_3_3_5"/>
<dbReference type="Pfam" id="PF00753">
    <property type="entry name" value="Lactamase_B"/>
    <property type="match status" value="1"/>
</dbReference>
<proteinExistence type="predicted"/>
<sequence length="554" mass="60944">MTQDELLFLPVGGCREIGMNLNAYAIGSGANRKWLIVDVGVTFGGPETPGIDLIMPDTEFLETIREQIVGIVLTHAHEDHIGAIAHLWPRLRAPLYATPFTAYLIKEKLREKQLDKEVPLNIVPLGDKRSIGPFDIEYVTLTHSIPEPNGVVIRTPAGVIFHTGDWKIDPNPMLGKGFDEERIKELGEEGILAIVCDSTNVFEEGESGSEETVRENLIKVVGEQTGKVAITTFASNVARLESCCIAAMENERSVCLVGRSMFRITDAAKEVGLLKDVHFVEASDAQHLAPENVLYLCTGSQGEPRAALSKIATGSHPSVKMGEGDTVMFSSRVIPGNERGIFDLQNALAENGVKIITDRQEHIHVSGHPCRDELRRMYSWAKPKISVPVHGERRHIIEHARYALSMQVPEAITPNNGDLICLAPGPARVVDEVPTGRLFLDGNRLTPEHSGGMQERRRMSWSGHLSVSIAIDEKGVIKDGPYVTARGFSELDGRVVDESLDQLDEAAETAMDKVSRKDIDDDDKVERALLRSVRKSAEGLFGKRPLVDISILRV</sequence>
<reference evidence="9" key="1">
    <citation type="journal article" date="2011" name="J. Bacteriol.">
        <title>Genome sequences of eight morphologically diverse alphaproteobacteria.</title>
        <authorList>
            <consortium name="US DOE Joint Genome Institute"/>
            <person name="Brown P.J."/>
            <person name="Kysela D.T."/>
            <person name="Buechlein A."/>
            <person name="Hemmerich C."/>
            <person name="Brun Y.V."/>
        </authorList>
    </citation>
    <scope>NUCLEOTIDE SEQUENCE [LARGE SCALE GENOMIC DNA]</scope>
    <source>
        <strain evidence="9">ATCC 49814 / DSM 5838 / IFAM 1418</strain>
    </source>
</reference>
<name>C6XJW7_HIRBI</name>
<evidence type="ECO:0000313" key="9">
    <source>
        <dbReference type="Proteomes" id="UP000002745"/>
    </source>
</evidence>
<dbReference type="PANTHER" id="PTHR43694:SF1">
    <property type="entry name" value="RIBONUCLEASE J"/>
    <property type="match status" value="1"/>
</dbReference>
<dbReference type="RefSeq" id="WP_015827562.1">
    <property type="nucleotide sequence ID" value="NC_012982.1"/>
</dbReference>
<dbReference type="Pfam" id="PF17770">
    <property type="entry name" value="RNase_J_C"/>
    <property type="match status" value="1"/>
</dbReference>
<evidence type="ECO:0000256" key="4">
    <source>
        <dbReference type="ARBA" id="ARBA00022833"/>
    </source>
</evidence>
<dbReference type="InterPro" id="IPR011108">
    <property type="entry name" value="RMMBL"/>
</dbReference>
<keyword evidence="4" id="KW-0862">Zinc</keyword>
<keyword evidence="6" id="KW-0694">RNA-binding</keyword>
<dbReference type="CDD" id="cd07714">
    <property type="entry name" value="RNaseJ_MBL-fold"/>
    <property type="match status" value="1"/>
</dbReference>
<dbReference type="SUPFAM" id="SSF56281">
    <property type="entry name" value="Metallo-hydrolase/oxidoreductase"/>
    <property type="match status" value="1"/>
</dbReference>
<dbReference type="Gene3D" id="3.10.20.580">
    <property type="match status" value="1"/>
</dbReference>
<keyword evidence="5" id="KW-0269">Exonuclease</keyword>
<dbReference type="SMART" id="SM00849">
    <property type="entry name" value="Lactamase_B"/>
    <property type="match status" value="1"/>
</dbReference>
<feature type="domain" description="Metallo-beta-lactamase" evidence="7">
    <location>
        <begin position="20"/>
        <end position="217"/>
    </location>
</feature>
<evidence type="ECO:0000256" key="5">
    <source>
        <dbReference type="ARBA" id="ARBA00022839"/>
    </source>
</evidence>
<keyword evidence="9" id="KW-1185">Reference proteome</keyword>
<dbReference type="Pfam" id="PF22505">
    <property type="entry name" value="RNase_J_b_CASP"/>
    <property type="match status" value="1"/>
</dbReference>
<dbReference type="STRING" id="582402.Hbal_1724"/>
<evidence type="ECO:0000256" key="6">
    <source>
        <dbReference type="ARBA" id="ARBA00022884"/>
    </source>
</evidence>
<evidence type="ECO:0000259" key="7">
    <source>
        <dbReference type="SMART" id="SM00849"/>
    </source>
</evidence>
<dbReference type="Pfam" id="PF07521">
    <property type="entry name" value="RMMBL"/>
    <property type="match status" value="1"/>
</dbReference>
<dbReference type="InterPro" id="IPR055132">
    <property type="entry name" value="RNase_J_b_CASP"/>
</dbReference>